<evidence type="ECO:0000256" key="3">
    <source>
        <dbReference type="ARBA" id="ARBA00022679"/>
    </source>
</evidence>
<evidence type="ECO:0000256" key="4">
    <source>
        <dbReference type="ARBA" id="ARBA00022692"/>
    </source>
</evidence>
<reference evidence="9 10" key="1">
    <citation type="submission" date="2021-02" db="EMBL/GenBank/DDBJ databases">
        <title>Plant Genome Project.</title>
        <authorList>
            <person name="Zhang R.-G."/>
        </authorList>
    </citation>
    <scope>NUCLEOTIDE SEQUENCE [LARGE SCALE GENOMIC DNA]</scope>
    <source>
        <tissue evidence="9">Leaves</tissue>
    </source>
</reference>
<dbReference type="Gene3D" id="3.90.550.10">
    <property type="entry name" value="Spore Coat Polysaccharide Biosynthesis Protein SpsA, Chain A"/>
    <property type="match status" value="3"/>
</dbReference>
<feature type="transmembrane region" description="Helical" evidence="8">
    <location>
        <begin position="1374"/>
        <end position="1394"/>
    </location>
</feature>
<keyword evidence="5 8" id="KW-1133">Transmembrane helix</keyword>
<evidence type="ECO:0000313" key="9">
    <source>
        <dbReference type="EMBL" id="KAH7544545.1"/>
    </source>
</evidence>
<feature type="transmembrane region" description="Helical" evidence="8">
    <location>
        <begin position="607"/>
        <end position="625"/>
    </location>
</feature>
<organism evidence="9 10">
    <name type="scientific">Xanthoceras sorbifolium</name>
    <dbReference type="NCBI Taxonomy" id="99658"/>
    <lineage>
        <taxon>Eukaryota</taxon>
        <taxon>Viridiplantae</taxon>
        <taxon>Streptophyta</taxon>
        <taxon>Embryophyta</taxon>
        <taxon>Tracheophyta</taxon>
        <taxon>Spermatophyta</taxon>
        <taxon>Magnoliopsida</taxon>
        <taxon>eudicotyledons</taxon>
        <taxon>Gunneridae</taxon>
        <taxon>Pentapetalae</taxon>
        <taxon>rosids</taxon>
        <taxon>malvids</taxon>
        <taxon>Sapindales</taxon>
        <taxon>Sapindaceae</taxon>
        <taxon>Xanthoceroideae</taxon>
        <taxon>Xanthoceras</taxon>
    </lineage>
</organism>
<keyword evidence="7" id="KW-0961">Cell wall biogenesis/degradation</keyword>
<evidence type="ECO:0000256" key="6">
    <source>
        <dbReference type="ARBA" id="ARBA00023136"/>
    </source>
</evidence>
<dbReference type="SUPFAM" id="SSF53448">
    <property type="entry name" value="Nucleotide-diphospho-sugar transferases"/>
    <property type="match status" value="2"/>
</dbReference>
<feature type="transmembrane region" description="Helical" evidence="8">
    <location>
        <begin position="566"/>
        <end position="586"/>
    </location>
</feature>
<feature type="transmembrane region" description="Helical" evidence="8">
    <location>
        <begin position="692"/>
        <end position="711"/>
    </location>
</feature>
<evidence type="ECO:0000256" key="1">
    <source>
        <dbReference type="ARBA" id="ARBA00004127"/>
    </source>
</evidence>
<dbReference type="InterPro" id="IPR005150">
    <property type="entry name" value="Cellulose_synth"/>
</dbReference>
<protein>
    <recommendedName>
        <fullName evidence="11">Cellulose synthase-like protein E6</fullName>
    </recommendedName>
</protein>
<evidence type="ECO:0000256" key="7">
    <source>
        <dbReference type="ARBA" id="ARBA00023316"/>
    </source>
</evidence>
<dbReference type="Pfam" id="PF03552">
    <property type="entry name" value="Cellulose_synt"/>
    <property type="match status" value="4"/>
</dbReference>
<keyword evidence="3" id="KW-0808">Transferase</keyword>
<gene>
    <name evidence="9" type="ORF">JRO89_XS15G0183400</name>
</gene>
<dbReference type="InterPro" id="IPR029044">
    <property type="entry name" value="Nucleotide-diphossugar_trans"/>
</dbReference>
<evidence type="ECO:0008006" key="11">
    <source>
        <dbReference type="Google" id="ProtNLM"/>
    </source>
</evidence>
<feature type="transmembrane region" description="Helical" evidence="8">
    <location>
        <begin position="778"/>
        <end position="796"/>
    </location>
</feature>
<dbReference type="Proteomes" id="UP000827721">
    <property type="component" value="Unassembled WGS sequence"/>
</dbReference>
<feature type="transmembrane region" description="Helical" evidence="8">
    <location>
        <begin position="1415"/>
        <end position="1434"/>
    </location>
</feature>
<keyword evidence="4 8" id="KW-0812">Transmembrane</keyword>
<keyword evidence="10" id="KW-1185">Reference proteome</keyword>
<feature type="transmembrane region" description="Helical" evidence="8">
    <location>
        <begin position="658"/>
        <end position="680"/>
    </location>
</feature>
<evidence type="ECO:0000256" key="2">
    <source>
        <dbReference type="ARBA" id="ARBA00022676"/>
    </source>
</evidence>
<accession>A0ABQ8H2X1</accession>
<feature type="transmembrane region" description="Helical" evidence="8">
    <location>
        <begin position="745"/>
        <end position="766"/>
    </location>
</feature>
<dbReference type="PANTHER" id="PTHR13301">
    <property type="entry name" value="X-BOX TRANSCRIPTION FACTOR-RELATED"/>
    <property type="match status" value="1"/>
</dbReference>
<dbReference type="EMBL" id="JAFEMO010000015">
    <property type="protein sequence ID" value="KAH7544545.1"/>
    <property type="molecule type" value="Genomic_DNA"/>
</dbReference>
<name>A0ABQ8H2X1_9ROSI</name>
<keyword evidence="2" id="KW-0328">Glycosyltransferase</keyword>
<evidence type="ECO:0000256" key="5">
    <source>
        <dbReference type="ARBA" id="ARBA00022989"/>
    </source>
</evidence>
<sequence>MGSDQGVQPLFETKEGKGRVAYRVFAATIMVGICLIWLYRIEQVPRAGEEGRWAWIGMFMAELWFGLYWIITQSVRWKVLYSSTFKDRLSLRYEDKLPGVDIFVCTADPKIEPPTMVINTILSAMSYNYPPEKLSVYLSDDGGSEFTFYALLEASNFSKYWVPFCKKFNVEPRNPEAYFAQVINDNDISQELSDIKKKYDDMKNRIESAITKGRISKEMKDQHKGFLEWNDEVTKQNHQSIVQIIIDGKDINALDKEGCRLPTLTYMAREKRPGCPHNFKAGAINALIRVSSEISNGSIILKLDCDMYANNADAIREALCFFMDEKRGNEIAFVQHPHWFSNITKNDIYSYYNNVIHELELAGISSYNAAMYCGTGCFHRRESLSGRKYFKYHGEKRDIETKKNDERTVHQLEEASKALANCGYEKNTQWGKEVSFLLLLLLIIKMGLVYGCAVEDIVTGLAIQCRGWKSMFYNPQRKAFLGVAPTTLDISLVQYKRWAEGMFQIFFSKYCPFIYGHGKIKLGAQMGYCVYLLWAPMSLPTLYYVIVPPLCLLRGISLFPEASSPWFIPFAYVFIAKNIYSFFEALSCGSTPKIWWNLQRMMIIKRTTAFLFAFVDVIIVKPLGLSQTAFAVTAKVVTEDVSKRYEQEIMEFGSSSSIMFTILGTLAMLNLFCLVGAAILKMILQDFRALENSICQVFLCGTMVLINFPVYEAMFIRKDKGRLPFSGGDNDYVPLFETRKGKGRAVYRVFAVSIFVGICLIWGYRVSHIPSRNENGRWVWFGLLAAELWFGFYWVLTQALRWNQVYRSTFKDNLSQRYEKELPGVDIFVCTADPLMEPPIMVINTVLSVMSYDYPPKKLSVYLSDDAGSELTFYALMEASHFSKHWIPFSRKFNVEPRSPAAYFDSISEDSLGDHSLSEDQVAAKKLYEEMENRIQAATNLGRISEEIKMKHKGFSQWDAYSSRHDHDTILQILIDGKDPLANDIEGCALPTLVYLAREKRPQHPHNFKAGALNSLIRVSSKISNGPVILTVDCDMYSNNSQSVRDALCFFMDEEKGHEVAFVQYPQTFGNVTKNEMYSSSLRVIRDIEFHGLDGYGGPFYIGTGCFHRREILLGREFCKENKIVLKSENDTKREGSVPEFEEELKSLASCSYEKNTQWGEEIGLKYGCPVEDVITGISINCKGWKSVYFNSGRTGFVGVAATTLPQTLVQHKRWSEGDFQILLSKYSPAWYAYGRISFGLQLGYCCYCLWAPNCLATLFYSIVPSLYLLRGISLFPPGTSLWFVPFAYVMFAKYTYSLAEFLSSGGTILGWWNDQRIWLYKRTSSYLFAFIDTLLRSVGFSESAFVITAKVCDQDVSARYEKEIMEFGDSSSMFTILATLALVNLFSLIGVISKKVYVAAAAMDRAINVRVVDTMLLQILLCGLLVLINWPMYKGLFSRKDNGKMPSSLTAKSLVLALSACLSRDAIAWFELNISYNTMAGEIGIGSSTFSANVITTEQNHSLYKL</sequence>
<comment type="caution">
    <text evidence="9">The sequence shown here is derived from an EMBL/GenBank/DDBJ whole genome shotgun (WGS) entry which is preliminary data.</text>
</comment>
<feature type="transmembrane region" description="Helical" evidence="8">
    <location>
        <begin position="528"/>
        <end position="546"/>
    </location>
</feature>
<feature type="transmembrane region" description="Helical" evidence="8">
    <location>
        <begin position="53"/>
        <end position="71"/>
    </location>
</feature>
<feature type="transmembrane region" description="Helical" evidence="8">
    <location>
        <begin position="20"/>
        <end position="41"/>
    </location>
</feature>
<evidence type="ECO:0000256" key="8">
    <source>
        <dbReference type="SAM" id="Phobius"/>
    </source>
</evidence>
<evidence type="ECO:0000313" key="10">
    <source>
        <dbReference type="Proteomes" id="UP000827721"/>
    </source>
</evidence>
<proteinExistence type="predicted"/>
<comment type="subcellular location">
    <subcellularLocation>
        <location evidence="1">Endomembrane system</location>
        <topology evidence="1">Multi-pass membrane protein</topology>
    </subcellularLocation>
</comment>
<feature type="transmembrane region" description="Helical" evidence="8">
    <location>
        <begin position="1250"/>
        <end position="1270"/>
    </location>
</feature>
<keyword evidence="6 8" id="KW-0472">Membrane</keyword>